<keyword evidence="2" id="KW-0285">Flavoprotein</keyword>
<evidence type="ECO:0000256" key="4">
    <source>
        <dbReference type="ARBA" id="ARBA00023002"/>
    </source>
</evidence>
<evidence type="ECO:0000256" key="3">
    <source>
        <dbReference type="ARBA" id="ARBA00022827"/>
    </source>
</evidence>
<evidence type="ECO:0000313" key="6">
    <source>
        <dbReference type="Proteomes" id="UP000838763"/>
    </source>
</evidence>
<dbReference type="GO" id="GO:0050661">
    <property type="term" value="F:NADP binding"/>
    <property type="evidence" value="ECO:0007669"/>
    <property type="project" value="InterPro"/>
</dbReference>
<accession>A0A9P1H045</accession>
<name>A0A9P1H045_9PEZI</name>
<dbReference type="GO" id="GO:0050660">
    <property type="term" value="F:flavin adenine dinucleotide binding"/>
    <property type="evidence" value="ECO:0007669"/>
    <property type="project" value="InterPro"/>
</dbReference>
<reference evidence="5" key="1">
    <citation type="submission" date="2022-11" db="EMBL/GenBank/DDBJ databases">
        <authorList>
            <person name="Scott C."/>
            <person name="Bruce N."/>
        </authorList>
    </citation>
    <scope>NUCLEOTIDE SEQUENCE</scope>
</reference>
<dbReference type="SUPFAM" id="SSF51905">
    <property type="entry name" value="FAD/NAD(P)-binding domain"/>
    <property type="match status" value="2"/>
</dbReference>
<keyword evidence="4" id="KW-0560">Oxidoreductase</keyword>
<comment type="similarity">
    <text evidence="1">Belongs to the FAD-binding monooxygenase family.</text>
</comment>
<sequence length="513" mass="57344">MTANGTGINGVNGAAPAQAHQAYQYSKEPLGNPRPIRIVVIGCGVSGIAAVKMFKDRFHNLPVELALYERNKSVGEPGSRTVTQGNPYFSRVYVGAPELYEYFKGRADAYGVPDYVRLEHKVTDVSWNEKMGQYGLKIEDLATGKTITDHAEVVINSTGILNAWKWPDIPGIHTFKGTLLHSANYDTSADLDGKVIATFITPELALDLAPKGRDTVYSREEQDKWAEDPEEFLKFRKRATHILNTGFEVIVKDSKEQKETLAMIKKQMEKRLSKKKELIPKLIPDFALGCRRFTPGDGYLEALCEDNVTVRITDIKEIVPDGVITSDGEKVELDALICATGFNTGYLGVSVAKFPNYFMTTGPAAPAAHGTFIPCIEAYIKYAFDAVERLMREGIKSICVKEEAVADFQEHKDNIVHDFVWTSTCRSWYKNGTVDGKVWGPWPGSGPHFLESLAHPRWEDYDFKYRTGNRFQYLGNGRTIRELEGGDLSWFIKKGPKHTREELTPSTVSINGL</sequence>
<organism evidence="5 6">
    <name type="scientific">Parascedosporium putredinis</name>
    <dbReference type="NCBI Taxonomy" id="1442378"/>
    <lineage>
        <taxon>Eukaryota</taxon>
        <taxon>Fungi</taxon>
        <taxon>Dikarya</taxon>
        <taxon>Ascomycota</taxon>
        <taxon>Pezizomycotina</taxon>
        <taxon>Sordariomycetes</taxon>
        <taxon>Hypocreomycetidae</taxon>
        <taxon>Microascales</taxon>
        <taxon>Microascaceae</taxon>
        <taxon>Parascedosporium</taxon>
    </lineage>
</organism>
<evidence type="ECO:0000256" key="1">
    <source>
        <dbReference type="ARBA" id="ARBA00010139"/>
    </source>
</evidence>
<dbReference type="Pfam" id="PF00743">
    <property type="entry name" value="FMO-like"/>
    <property type="match status" value="1"/>
</dbReference>
<dbReference type="InterPro" id="IPR051209">
    <property type="entry name" value="FAD-bind_Monooxygenase_sf"/>
</dbReference>
<dbReference type="InterPro" id="IPR036188">
    <property type="entry name" value="FAD/NAD-bd_sf"/>
</dbReference>
<dbReference type="Gene3D" id="3.50.50.60">
    <property type="entry name" value="FAD/NAD(P)-binding domain"/>
    <property type="match status" value="2"/>
</dbReference>
<keyword evidence="6" id="KW-1185">Reference proteome</keyword>
<dbReference type="EMBL" id="CALLCH030000008">
    <property type="protein sequence ID" value="CAI4213460.1"/>
    <property type="molecule type" value="Genomic_DNA"/>
</dbReference>
<dbReference type="AlphaFoldDB" id="A0A9P1H045"/>
<keyword evidence="3" id="KW-0274">FAD</keyword>
<proteinExistence type="inferred from homology"/>
<evidence type="ECO:0000256" key="2">
    <source>
        <dbReference type="ARBA" id="ARBA00022630"/>
    </source>
</evidence>
<comment type="caution">
    <text evidence="5">The sequence shown here is derived from an EMBL/GenBank/DDBJ whole genome shotgun (WGS) entry which is preliminary data.</text>
</comment>
<dbReference type="PANTHER" id="PTHR42877">
    <property type="entry name" value="L-ORNITHINE N(5)-MONOOXYGENASE-RELATED"/>
    <property type="match status" value="1"/>
</dbReference>
<dbReference type="GO" id="GO:0004499">
    <property type="term" value="F:N,N-dimethylaniline monooxygenase activity"/>
    <property type="evidence" value="ECO:0007669"/>
    <property type="project" value="InterPro"/>
</dbReference>
<dbReference type="InterPro" id="IPR020946">
    <property type="entry name" value="Flavin_mOase-like"/>
</dbReference>
<dbReference type="PANTHER" id="PTHR42877:SF7">
    <property type="entry name" value="FLAVIN-BINDING MONOOXYGENASE-RELATED"/>
    <property type="match status" value="1"/>
</dbReference>
<dbReference type="OrthoDB" id="74360at2759"/>
<gene>
    <name evidence="5" type="ORF">PPNO1_LOCUS3208</name>
</gene>
<evidence type="ECO:0008006" key="7">
    <source>
        <dbReference type="Google" id="ProtNLM"/>
    </source>
</evidence>
<protein>
    <recommendedName>
        <fullName evidence="7">FAD/NAD(P)-binding domain-containing protein</fullName>
    </recommendedName>
</protein>
<evidence type="ECO:0000313" key="5">
    <source>
        <dbReference type="EMBL" id="CAI4213460.1"/>
    </source>
</evidence>
<dbReference type="Proteomes" id="UP000838763">
    <property type="component" value="Unassembled WGS sequence"/>
</dbReference>